<feature type="transmembrane region" description="Helical" evidence="1">
    <location>
        <begin position="121"/>
        <end position="141"/>
    </location>
</feature>
<sequence>MTEATARPRRGFWRWLGRYLLRLAIPIFVVVGALWALPAFRGWVWLNNTYLLNQDPLSGLGMWARDGIFWILVGAEVVIMAHLLYLLGWRVWRRNKSRVANAAERTKTNYGRRSKGDMHRAARLSTLVLIVLMIGTPYLRLLIGDDGMHWTALLVWIVVFVLYYNFQTWETVEREISDRRGYLADSAGAIAGLLVSGIMLALWMVVAIFDVAIFEPLRFEEIQILGMLIVANTMDLVWGILISQRIAGSQKERDESQGH</sequence>
<keyword evidence="1" id="KW-1133">Transmembrane helix</keyword>
<evidence type="ECO:0000256" key="1">
    <source>
        <dbReference type="SAM" id="Phobius"/>
    </source>
</evidence>
<gene>
    <name evidence="2" type="ORF">COU18_03770</name>
</gene>
<evidence type="ECO:0000313" key="3">
    <source>
        <dbReference type="Proteomes" id="UP000231192"/>
    </source>
</evidence>
<protein>
    <submittedName>
        <fullName evidence="2">Uncharacterized protein</fullName>
    </submittedName>
</protein>
<reference evidence="3" key="1">
    <citation type="submission" date="2017-09" db="EMBL/GenBank/DDBJ databases">
        <title>Depth-based differentiation of microbial function through sediment-hosted aquifers and enrichment of novel symbionts in the deep terrestrial subsurface.</title>
        <authorList>
            <person name="Probst A.J."/>
            <person name="Ladd B."/>
            <person name="Jarett J.K."/>
            <person name="Geller-Mcgrath D.E."/>
            <person name="Sieber C.M.K."/>
            <person name="Emerson J.B."/>
            <person name="Anantharaman K."/>
            <person name="Thomas B.C."/>
            <person name="Malmstrom R."/>
            <person name="Stieglmeier M."/>
            <person name="Klingl A."/>
            <person name="Woyke T."/>
            <person name="Ryan C.M."/>
            <person name="Banfield J.F."/>
        </authorList>
    </citation>
    <scope>NUCLEOTIDE SEQUENCE [LARGE SCALE GENOMIC DNA]</scope>
</reference>
<proteinExistence type="predicted"/>
<dbReference type="AlphaFoldDB" id="A0A2H0UBI3"/>
<organism evidence="2 3">
    <name type="scientific">Candidatus Kaiserbacteria bacterium CG10_big_fil_rev_8_21_14_0_10_51_14</name>
    <dbReference type="NCBI Taxonomy" id="1974610"/>
    <lineage>
        <taxon>Bacteria</taxon>
        <taxon>Candidatus Kaiseribacteriota</taxon>
    </lineage>
</organism>
<feature type="transmembrane region" description="Helical" evidence="1">
    <location>
        <begin position="224"/>
        <end position="243"/>
    </location>
</feature>
<keyword evidence="1" id="KW-0472">Membrane</keyword>
<feature type="transmembrane region" description="Helical" evidence="1">
    <location>
        <begin position="147"/>
        <end position="166"/>
    </location>
</feature>
<feature type="transmembrane region" description="Helical" evidence="1">
    <location>
        <begin position="67"/>
        <end position="88"/>
    </location>
</feature>
<feature type="transmembrane region" description="Helical" evidence="1">
    <location>
        <begin position="20"/>
        <end position="40"/>
    </location>
</feature>
<evidence type="ECO:0000313" key="2">
    <source>
        <dbReference type="EMBL" id="PIR83762.1"/>
    </source>
</evidence>
<comment type="caution">
    <text evidence="2">The sequence shown here is derived from an EMBL/GenBank/DDBJ whole genome shotgun (WGS) entry which is preliminary data.</text>
</comment>
<dbReference type="EMBL" id="PFBK01000008">
    <property type="protein sequence ID" value="PIR83762.1"/>
    <property type="molecule type" value="Genomic_DNA"/>
</dbReference>
<accession>A0A2H0UBI3</accession>
<feature type="transmembrane region" description="Helical" evidence="1">
    <location>
        <begin position="187"/>
        <end position="212"/>
    </location>
</feature>
<dbReference type="Proteomes" id="UP000231192">
    <property type="component" value="Unassembled WGS sequence"/>
</dbReference>
<name>A0A2H0UBI3_9BACT</name>
<keyword evidence="1" id="KW-0812">Transmembrane</keyword>